<gene>
    <name evidence="2" type="ORF">LPTSP4_27860</name>
</gene>
<dbReference type="OrthoDB" id="322579at2"/>
<evidence type="ECO:0000313" key="3">
    <source>
        <dbReference type="Proteomes" id="UP000245133"/>
    </source>
</evidence>
<dbReference type="CDD" id="cd00229">
    <property type="entry name" value="SGNH_hydrolase"/>
    <property type="match status" value="1"/>
</dbReference>
<dbReference type="SUPFAM" id="SSF52266">
    <property type="entry name" value="SGNH hydrolase"/>
    <property type="match status" value="1"/>
</dbReference>
<dbReference type="RefSeq" id="WP_135355062.1">
    <property type="nucleotide sequence ID" value="NZ_BFBB01000008.1"/>
</dbReference>
<evidence type="ECO:0000313" key="2">
    <source>
        <dbReference type="EMBL" id="GBF51254.1"/>
    </source>
</evidence>
<dbReference type="Gene3D" id="3.40.50.1110">
    <property type="entry name" value="SGNH hydrolase"/>
    <property type="match status" value="1"/>
</dbReference>
<reference evidence="2 3" key="1">
    <citation type="submission" date="2018-02" db="EMBL/GenBank/DDBJ databases">
        <title>Novel Leptospira species isolated from soil and water in Japan.</title>
        <authorList>
            <person name="Nakao R."/>
            <person name="Masuzawa T."/>
        </authorList>
    </citation>
    <scope>NUCLEOTIDE SEQUENCE [LARGE SCALE GENOMIC DNA]</scope>
    <source>
        <strain evidence="2 3">YH101</strain>
    </source>
</reference>
<dbReference type="AlphaFoldDB" id="A0A2P2E343"/>
<comment type="caution">
    <text evidence="2">The sequence shown here is derived from an EMBL/GenBank/DDBJ whole genome shotgun (WGS) entry which is preliminary data.</text>
</comment>
<dbReference type="InterPro" id="IPR036514">
    <property type="entry name" value="SGNH_hydro_sf"/>
</dbReference>
<dbReference type="GO" id="GO:0016788">
    <property type="term" value="F:hydrolase activity, acting on ester bonds"/>
    <property type="evidence" value="ECO:0007669"/>
    <property type="project" value="UniProtKB-ARBA"/>
</dbReference>
<proteinExistence type="predicted"/>
<protein>
    <submittedName>
        <fullName evidence="2">GDSL-like protein</fullName>
    </submittedName>
</protein>
<keyword evidence="1" id="KW-0812">Transmembrane</keyword>
<sequence length="375" mass="43796">MKKTAIYTTLFIFYALVLEFVLTLFDPEVVFVKSFDRNLLFSMYPNRTGIVVSEEYKVKVTTNQYGSRQTNPSSRPNVILFGDSFSEGWGVEENEMFSQIANQILGPENQILNLGVHGSNPALMYLHLKHYLSLFQPKIVYIQIFDNDLDDLGKFETFLERIENEIQPKVPLAVRIFGETVYNVFKESSTFRLARRIIKKSKGQIDPILYYKENKVPDLALLSHEDSLRKFGRLSPLQNEIETKYNGQFAFYRDAEHWQNLLKTETDYLEKMFALLNQKNIKMGIIYIPAKEFFAEGGILGNQKKRELNRFVLANPHHMNLKSFCDTKKVDCMFVSELFWDQNPENLYFPFDAHWNRQGNKVFGEILAKQLEKLP</sequence>
<keyword evidence="1" id="KW-1133">Transmembrane helix</keyword>
<evidence type="ECO:0000256" key="1">
    <source>
        <dbReference type="SAM" id="Phobius"/>
    </source>
</evidence>
<feature type="transmembrane region" description="Helical" evidence="1">
    <location>
        <begin position="6"/>
        <end position="25"/>
    </location>
</feature>
<accession>A0A2P2E343</accession>
<name>A0A2P2E343_9LEPT</name>
<dbReference type="Proteomes" id="UP000245133">
    <property type="component" value="Unassembled WGS sequence"/>
</dbReference>
<dbReference type="EMBL" id="BFBB01000008">
    <property type="protein sequence ID" value="GBF51254.1"/>
    <property type="molecule type" value="Genomic_DNA"/>
</dbReference>
<organism evidence="2 3">
    <name type="scientific">Leptospira ryugenii</name>
    <dbReference type="NCBI Taxonomy" id="1917863"/>
    <lineage>
        <taxon>Bacteria</taxon>
        <taxon>Pseudomonadati</taxon>
        <taxon>Spirochaetota</taxon>
        <taxon>Spirochaetia</taxon>
        <taxon>Leptospirales</taxon>
        <taxon>Leptospiraceae</taxon>
        <taxon>Leptospira</taxon>
    </lineage>
</organism>
<keyword evidence="3" id="KW-1185">Reference proteome</keyword>
<keyword evidence="1" id="KW-0472">Membrane</keyword>